<evidence type="ECO:0000313" key="3">
    <source>
        <dbReference type="Proteomes" id="UP001258207"/>
    </source>
</evidence>
<dbReference type="InterPro" id="IPR014729">
    <property type="entry name" value="Rossmann-like_a/b/a_fold"/>
</dbReference>
<dbReference type="Proteomes" id="UP001258207">
    <property type="component" value="Chromosome"/>
</dbReference>
<keyword evidence="1" id="KW-0671">Queuosine biosynthesis</keyword>
<dbReference type="GO" id="GO:0008616">
    <property type="term" value="P:tRNA queuosine(34) biosynthetic process"/>
    <property type="evidence" value="ECO:0007669"/>
    <property type="project" value="UniProtKB-KW"/>
</dbReference>
<name>A0AAJ6MSS0_9PSED</name>
<dbReference type="AlphaFoldDB" id="A0AAJ6MSS0"/>
<dbReference type="InterPro" id="IPR018317">
    <property type="entry name" value="QueC"/>
</dbReference>
<dbReference type="Pfam" id="PF06508">
    <property type="entry name" value="QueC"/>
    <property type="match status" value="1"/>
</dbReference>
<dbReference type="Gene3D" id="3.40.50.620">
    <property type="entry name" value="HUPs"/>
    <property type="match status" value="1"/>
</dbReference>
<protein>
    <submittedName>
        <fullName evidence="2">Qat anti-phage system QueC-like protein QatC</fullName>
    </submittedName>
</protein>
<evidence type="ECO:0000313" key="2">
    <source>
        <dbReference type="EMBL" id="WNC09326.1"/>
    </source>
</evidence>
<dbReference type="SUPFAM" id="SSF52402">
    <property type="entry name" value="Adenine nucleotide alpha hydrolases-like"/>
    <property type="match status" value="1"/>
</dbReference>
<gene>
    <name evidence="2" type="primary">qatC</name>
    <name evidence="2" type="ORF">RI108_18980</name>
</gene>
<evidence type="ECO:0000256" key="1">
    <source>
        <dbReference type="ARBA" id="ARBA00022785"/>
    </source>
</evidence>
<reference evidence="2" key="1">
    <citation type="submission" date="2023-09" db="EMBL/GenBank/DDBJ databases">
        <title>First report of Pseudomonas coleopterorum DJ13 causing leaf spot on Rhododendron pulchrum Sweet in China.</title>
        <authorList>
            <person name="Zhang Y."/>
        </authorList>
    </citation>
    <scope>NUCLEOTIDE SEQUENCE</scope>
    <source>
        <strain evidence="2">DJ13</strain>
    </source>
</reference>
<organism evidence="2 3">
    <name type="scientific">Pseudomonas coleopterorum</name>
    <dbReference type="NCBI Taxonomy" id="1605838"/>
    <lineage>
        <taxon>Bacteria</taxon>
        <taxon>Pseudomonadati</taxon>
        <taxon>Pseudomonadota</taxon>
        <taxon>Gammaproteobacteria</taxon>
        <taxon>Pseudomonadales</taxon>
        <taxon>Pseudomonadaceae</taxon>
        <taxon>Pseudomonas</taxon>
    </lineage>
</organism>
<dbReference type="RefSeq" id="WP_310791752.1">
    <property type="nucleotide sequence ID" value="NZ_CP134081.1"/>
</dbReference>
<dbReference type="InterPro" id="IPR049676">
    <property type="entry name" value="QatC"/>
</dbReference>
<sequence length="442" mass="48156">MGGIPRVTDLIFHHEADQLRSQTANEIPVLMYGSRPPARGTCSIGGPVRAAVRRLGAPVSRTGFDLLTIAMAVTAADTFVDKAEADDGWARELRLFIPIADPQLWQPAIPLLQKALHFLSGDLWEIILLPDGPRQLTSQNRGRITVMAGHDCVSLFSGGMDSGIGALNLLAEGRRPLLISHAYRGDSEKQIMVRDHLPVEVSRFAAVANPVSLTGRKTDVQMRTRSFNFLAYGALVGATLAQLRVTGIPVELFVPENGLIALNPPMTARRIGALSTRTTHPHFLGLFQKILDTVGLPVRVENPYALQTKGEMLSGCLDQANLRVLASETVSCGKWKRTHQQCGKCVPCVIRRASFHAAGMTDGTAYHARGADLTSVVRDANARDDLMAMILAARRLPTEDVAKWVRQSGPLPLHRQSRDYLIGVATRGMGEVRSYLSSLDLL</sequence>
<accession>A0AAJ6MSS0</accession>
<dbReference type="NCBIfam" id="NF041925">
    <property type="entry name" value="QatC"/>
    <property type="match status" value="1"/>
</dbReference>
<dbReference type="EMBL" id="CP134081">
    <property type="protein sequence ID" value="WNC09326.1"/>
    <property type="molecule type" value="Genomic_DNA"/>
</dbReference>
<proteinExistence type="predicted"/>